<evidence type="ECO:0000256" key="1">
    <source>
        <dbReference type="ARBA" id="ARBA00022723"/>
    </source>
</evidence>
<feature type="transmembrane region" description="Helical" evidence="4">
    <location>
        <begin position="215"/>
        <end position="241"/>
    </location>
</feature>
<dbReference type="GO" id="GO:0016567">
    <property type="term" value="P:protein ubiquitination"/>
    <property type="evidence" value="ECO:0007669"/>
    <property type="project" value="TreeGrafter"/>
</dbReference>
<name>A0A833VN14_9POAL</name>
<dbReference type="GO" id="GO:0008270">
    <property type="term" value="F:zinc ion binding"/>
    <property type="evidence" value="ECO:0007669"/>
    <property type="project" value="UniProtKB-KW"/>
</dbReference>
<keyword evidence="4" id="KW-1133">Transmembrane helix</keyword>
<sequence>MTLNHLTCSFEGMGDHLALLVDRLLTESTLEAAIKSRKQAQFGPISPLPGNDTRQPESSNISGFGEVGPAHKLVECRICQEEDFDLNLEAPCSCCGSLKYAHRKCIQRWCNEKGDTTCEICLQQFKPGYTAPQHLFHYGGLPMNFRGNWEVSRQEVQDSQVITMVPSDRDIIGEYDEYSTRTTSSICCRSVAIIFMILLVLRHALPILIDGAEQYSFALFSLLVLRVAGVIFPLVVMARALTAFHRRRRQQEAREVNTSTNTEADPIRLQLRTIQLQ</sequence>
<dbReference type="InterPro" id="IPR011016">
    <property type="entry name" value="Znf_RING-CH"/>
</dbReference>
<keyword evidence="2" id="KW-0863">Zinc-finger</keyword>
<evidence type="ECO:0000256" key="4">
    <source>
        <dbReference type="SAM" id="Phobius"/>
    </source>
</evidence>
<dbReference type="SMART" id="SM00744">
    <property type="entry name" value="RINGv"/>
    <property type="match status" value="1"/>
</dbReference>
<dbReference type="GO" id="GO:0004842">
    <property type="term" value="F:ubiquitin-protein transferase activity"/>
    <property type="evidence" value="ECO:0007669"/>
    <property type="project" value="TreeGrafter"/>
</dbReference>
<dbReference type="AlphaFoldDB" id="A0A833VN14"/>
<keyword evidence="4" id="KW-0472">Membrane</keyword>
<dbReference type="InterPro" id="IPR013083">
    <property type="entry name" value="Znf_RING/FYVE/PHD"/>
</dbReference>
<reference evidence="6" key="1">
    <citation type="submission" date="2020-01" db="EMBL/GenBank/DDBJ databases">
        <title>Genome sequence of Kobresia littledalei, the first chromosome-level genome in the family Cyperaceae.</title>
        <authorList>
            <person name="Qu G."/>
        </authorList>
    </citation>
    <scope>NUCLEOTIDE SEQUENCE</scope>
    <source>
        <strain evidence="6">C.B.Clarke</strain>
        <tissue evidence="6">Leaf</tissue>
    </source>
</reference>
<evidence type="ECO:0000313" key="6">
    <source>
        <dbReference type="EMBL" id="KAF3328963.1"/>
    </source>
</evidence>
<keyword evidence="4" id="KW-0812">Transmembrane</keyword>
<dbReference type="Pfam" id="PF12428">
    <property type="entry name" value="DUF3675"/>
    <property type="match status" value="1"/>
</dbReference>
<dbReference type="GO" id="GO:0016020">
    <property type="term" value="C:membrane"/>
    <property type="evidence" value="ECO:0007669"/>
    <property type="project" value="TreeGrafter"/>
</dbReference>
<dbReference type="Pfam" id="PF12906">
    <property type="entry name" value="RINGv"/>
    <property type="match status" value="1"/>
</dbReference>
<keyword evidence="3" id="KW-0862">Zinc</keyword>
<dbReference type="PANTHER" id="PTHR23012">
    <property type="entry name" value="RING/FYVE/PHD ZINC FINGER DOMAIN-CONTAINING"/>
    <property type="match status" value="1"/>
</dbReference>
<dbReference type="InterPro" id="IPR022143">
    <property type="entry name" value="DUF3675"/>
</dbReference>
<keyword evidence="7" id="KW-1185">Reference proteome</keyword>
<dbReference type="PANTHER" id="PTHR23012:SF174">
    <property type="entry name" value="OS01G0121200 PROTEIN"/>
    <property type="match status" value="1"/>
</dbReference>
<dbReference type="OrthoDB" id="264354at2759"/>
<accession>A0A833VN14</accession>
<dbReference type="SUPFAM" id="SSF57850">
    <property type="entry name" value="RING/U-box"/>
    <property type="match status" value="1"/>
</dbReference>
<feature type="domain" description="RING-CH-type" evidence="5">
    <location>
        <begin position="68"/>
        <end position="128"/>
    </location>
</feature>
<feature type="transmembrane region" description="Helical" evidence="4">
    <location>
        <begin position="191"/>
        <end position="209"/>
    </location>
</feature>
<dbReference type="PROSITE" id="PS51292">
    <property type="entry name" value="ZF_RING_CH"/>
    <property type="match status" value="1"/>
</dbReference>
<dbReference type="InterPro" id="IPR033275">
    <property type="entry name" value="MARCH-like"/>
</dbReference>
<dbReference type="FunFam" id="3.30.40.10:FF:000337">
    <property type="entry name" value="Zinc finger family protein"/>
    <property type="match status" value="1"/>
</dbReference>
<evidence type="ECO:0000256" key="3">
    <source>
        <dbReference type="ARBA" id="ARBA00022833"/>
    </source>
</evidence>
<evidence type="ECO:0000256" key="2">
    <source>
        <dbReference type="ARBA" id="ARBA00022771"/>
    </source>
</evidence>
<proteinExistence type="predicted"/>
<keyword evidence="1" id="KW-0479">Metal-binding</keyword>
<comment type="caution">
    <text evidence="6">The sequence shown here is derived from an EMBL/GenBank/DDBJ whole genome shotgun (WGS) entry which is preliminary data.</text>
</comment>
<gene>
    <name evidence="6" type="ORF">FCM35_KLT06041</name>
</gene>
<organism evidence="6 7">
    <name type="scientific">Carex littledalei</name>
    <dbReference type="NCBI Taxonomy" id="544730"/>
    <lineage>
        <taxon>Eukaryota</taxon>
        <taxon>Viridiplantae</taxon>
        <taxon>Streptophyta</taxon>
        <taxon>Embryophyta</taxon>
        <taxon>Tracheophyta</taxon>
        <taxon>Spermatophyta</taxon>
        <taxon>Magnoliopsida</taxon>
        <taxon>Liliopsida</taxon>
        <taxon>Poales</taxon>
        <taxon>Cyperaceae</taxon>
        <taxon>Cyperoideae</taxon>
        <taxon>Cariceae</taxon>
        <taxon>Carex</taxon>
        <taxon>Carex subgen. Euthyceras</taxon>
    </lineage>
</organism>
<evidence type="ECO:0000259" key="5">
    <source>
        <dbReference type="PROSITE" id="PS51292"/>
    </source>
</evidence>
<protein>
    <submittedName>
        <fullName evidence="6">E3 ubiquitin ligase SUD1</fullName>
    </submittedName>
</protein>
<dbReference type="Gene3D" id="3.30.40.10">
    <property type="entry name" value="Zinc/RING finger domain, C3HC4 (zinc finger)"/>
    <property type="match status" value="1"/>
</dbReference>
<dbReference type="CDD" id="cd16495">
    <property type="entry name" value="RING_CH-C4HC3_MARCH"/>
    <property type="match status" value="1"/>
</dbReference>
<dbReference type="EMBL" id="SWLB01000015">
    <property type="protein sequence ID" value="KAF3328963.1"/>
    <property type="molecule type" value="Genomic_DNA"/>
</dbReference>
<evidence type="ECO:0000313" key="7">
    <source>
        <dbReference type="Proteomes" id="UP000623129"/>
    </source>
</evidence>
<dbReference type="Proteomes" id="UP000623129">
    <property type="component" value="Unassembled WGS sequence"/>
</dbReference>